<feature type="compositionally biased region" description="Basic and acidic residues" evidence="1">
    <location>
        <begin position="22"/>
        <end position="34"/>
    </location>
</feature>
<feature type="region of interest" description="Disordered" evidence="1">
    <location>
        <begin position="22"/>
        <end position="67"/>
    </location>
</feature>
<keyword evidence="4" id="KW-1185">Reference proteome</keyword>
<accession>A0A507E585</accession>
<gene>
    <name evidence="3" type="ORF">PhCBS80983_g03241</name>
</gene>
<dbReference type="SMART" id="SM00240">
    <property type="entry name" value="FHA"/>
    <property type="match status" value="1"/>
</dbReference>
<dbReference type="Pfam" id="PF00498">
    <property type="entry name" value="FHA"/>
    <property type="match status" value="1"/>
</dbReference>
<dbReference type="Proteomes" id="UP000318582">
    <property type="component" value="Unassembled WGS sequence"/>
</dbReference>
<dbReference type="AlphaFoldDB" id="A0A507E585"/>
<dbReference type="PANTHER" id="PTHR23308">
    <property type="entry name" value="NUCLEAR INHIBITOR OF PROTEIN PHOSPHATASE-1"/>
    <property type="match status" value="1"/>
</dbReference>
<dbReference type="EMBL" id="QEAQ01000038">
    <property type="protein sequence ID" value="TPX58270.1"/>
    <property type="molecule type" value="Genomic_DNA"/>
</dbReference>
<organism evidence="3 4">
    <name type="scientific">Powellomyces hirtus</name>
    <dbReference type="NCBI Taxonomy" id="109895"/>
    <lineage>
        <taxon>Eukaryota</taxon>
        <taxon>Fungi</taxon>
        <taxon>Fungi incertae sedis</taxon>
        <taxon>Chytridiomycota</taxon>
        <taxon>Chytridiomycota incertae sedis</taxon>
        <taxon>Chytridiomycetes</taxon>
        <taxon>Spizellomycetales</taxon>
        <taxon>Powellomycetaceae</taxon>
        <taxon>Powellomyces</taxon>
    </lineage>
</organism>
<evidence type="ECO:0000256" key="1">
    <source>
        <dbReference type="SAM" id="MobiDB-lite"/>
    </source>
</evidence>
<dbReference type="SUPFAM" id="SSF49879">
    <property type="entry name" value="SMAD/FHA domain"/>
    <property type="match status" value="1"/>
</dbReference>
<proteinExistence type="predicted"/>
<reference evidence="3 4" key="1">
    <citation type="journal article" date="2019" name="Sci. Rep.">
        <title>Comparative genomics of chytrid fungi reveal insights into the obligate biotrophic and pathogenic lifestyle of Synchytrium endobioticum.</title>
        <authorList>
            <person name="van de Vossenberg B.T.L.H."/>
            <person name="Warris S."/>
            <person name="Nguyen H.D.T."/>
            <person name="van Gent-Pelzer M.P.E."/>
            <person name="Joly D.L."/>
            <person name="van de Geest H.C."/>
            <person name="Bonants P.J.M."/>
            <person name="Smith D.S."/>
            <person name="Levesque C.A."/>
            <person name="van der Lee T.A.J."/>
        </authorList>
    </citation>
    <scope>NUCLEOTIDE SEQUENCE [LARGE SCALE GENOMIC DNA]</scope>
    <source>
        <strain evidence="3 4">CBS 809.83</strain>
    </source>
</reference>
<dbReference type="Gene3D" id="2.60.200.20">
    <property type="match status" value="1"/>
</dbReference>
<dbReference type="PROSITE" id="PS50006">
    <property type="entry name" value="FHA_DOMAIN"/>
    <property type="match status" value="1"/>
</dbReference>
<comment type="caution">
    <text evidence="3">The sequence shown here is derived from an EMBL/GenBank/DDBJ whole genome shotgun (WGS) entry which is preliminary data.</text>
</comment>
<evidence type="ECO:0000313" key="4">
    <source>
        <dbReference type="Proteomes" id="UP000318582"/>
    </source>
</evidence>
<sequence length="222" mass="25042">MPMVLLRPYRYGTRELITVSLHKGDRGPNHDASHLEGVPESQRFGKRGGRPNSANDSPVGPPVKREEPNFKVSGALAADQNTFKGVVLKYSEPAEARRPKERYRLYVFKGKEQIDMLHIHRQSAFLIGRERRVADIPVDHPSCSSQHAAIQYRQIVETDPLGQATRTVKPYLIDLDSSNGTYINGSQVPPSRYVELKVGDSIKFGYSSRDYVLMCEDMVEDE</sequence>
<evidence type="ECO:0000259" key="2">
    <source>
        <dbReference type="PROSITE" id="PS50006"/>
    </source>
</evidence>
<feature type="domain" description="FHA" evidence="2">
    <location>
        <begin position="125"/>
        <end position="188"/>
    </location>
</feature>
<dbReference type="InterPro" id="IPR000253">
    <property type="entry name" value="FHA_dom"/>
</dbReference>
<dbReference type="STRING" id="109895.A0A507E585"/>
<dbReference type="InterPro" id="IPR050923">
    <property type="entry name" value="Cell_Proc_Reg/RNA_Proc"/>
</dbReference>
<protein>
    <recommendedName>
        <fullName evidence="2">FHA domain-containing protein</fullName>
    </recommendedName>
</protein>
<name>A0A507E585_9FUNG</name>
<dbReference type="FunFam" id="2.60.200.20:FF:000038">
    <property type="entry name" value="FHA domain-containing protein SNIP1"/>
    <property type="match status" value="1"/>
</dbReference>
<evidence type="ECO:0000313" key="3">
    <source>
        <dbReference type="EMBL" id="TPX58270.1"/>
    </source>
</evidence>
<dbReference type="InterPro" id="IPR008984">
    <property type="entry name" value="SMAD_FHA_dom_sf"/>
</dbReference>